<evidence type="ECO:0000256" key="4">
    <source>
        <dbReference type="ARBA" id="ARBA00022777"/>
    </source>
</evidence>
<reference evidence="11" key="2">
    <citation type="submission" date="2020-11" db="EMBL/GenBank/DDBJ databases">
        <authorList>
            <person name="McCartney M.A."/>
            <person name="Auch B."/>
            <person name="Kono T."/>
            <person name="Mallez S."/>
            <person name="Becker A."/>
            <person name="Gohl D.M."/>
            <person name="Silverstein K.A.T."/>
            <person name="Koren S."/>
            <person name="Bechman K.B."/>
            <person name="Herman A."/>
            <person name="Abrahante J.E."/>
            <person name="Garbe J."/>
        </authorList>
    </citation>
    <scope>NUCLEOTIDE SEQUENCE</scope>
    <source>
        <strain evidence="11">Duluth1</strain>
        <tissue evidence="11">Whole animal</tissue>
    </source>
</reference>
<dbReference type="InterPro" id="IPR001245">
    <property type="entry name" value="Ser-Thr/Tyr_kinase_cat_dom"/>
</dbReference>
<dbReference type="PANTHER" id="PTHR45807">
    <property type="entry name" value="TYROSINE-PROTEIN KINASE HOPSCOTCH"/>
    <property type="match status" value="1"/>
</dbReference>
<keyword evidence="12" id="KW-1185">Reference proteome</keyword>
<dbReference type="AlphaFoldDB" id="A0A9D4K635"/>
<dbReference type="InterPro" id="IPR008266">
    <property type="entry name" value="Tyr_kinase_AS"/>
</dbReference>
<keyword evidence="2" id="KW-0808">Transferase</keyword>
<dbReference type="InterPro" id="IPR019749">
    <property type="entry name" value="Band_41_domain"/>
</dbReference>
<dbReference type="GO" id="GO:0005829">
    <property type="term" value="C:cytosol"/>
    <property type="evidence" value="ECO:0007669"/>
    <property type="project" value="TreeGrafter"/>
</dbReference>
<evidence type="ECO:0000256" key="8">
    <source>
        <dbReference type="PROSITE-ProRule" id="PRU10141"/>
    </source>
</evidence>
<reference evidence="11" key="1">
    <citation type="journal article" date="2019" name="bioRxiv">
        <title>The Genome of the Zebra Mussel, Dreissena polymorpha: A Resource for Invasive Species Research.</title>
        <authorList>
            <person name="McCartney M.A."/>
            <person name="Auch B."/>
            <person name="Kono T."/>
            <person name="Mallez S."/>
            <person name="Zhang Y."/>
            <person name="Obille A."/>
            <person name="Becker A."/>
            <person name="Abrahante J.E."/>
            <person name="Garbe J."/>
            <person name="Badalamenti J.P."/>
            <person name="Herman A."/>
            <person name="Mangelson H."/>
            <person name="Liachko I."/>
            <person name="Sullivan S."/>
            <person name="Sone E.D."/>
            <person name="Koren S."/>
            <person name="Silverstein K.A.T."/>
            <person name="Beckman K.B."/>
            <person name="Gohl D.M."/>
        </authorList>
    </citation>
    <scope>NUCLEOTIDE SEQUENCE</scope>
    <source>
        <strain evidence="11">Duluth1</strain>
        <tissue evidence="11">Whole animal</tissue>
    </source>
</reference>
<dbReference type="GO" id="GO:0005126">
    <property type="term" value="F:cytokine receptor binding"/>
    <property type="evidence" value="ECO:0007669"/>
    <property type="project" value="TreeGrafter"/>
</dbReference>
<evidence type="ECO:0000256" key="2">
    <source>
        <dbReference type="ARBA" id="ARBA00022679"/>
    </source>
</evidence>
<dbReference type="CDD" id="cd01765">
    <property type="entry name" value="FERM_F0_F1"/>
    <property type="match status" value="1"/>
</dbReference>
<evidence type="ECO:0000256" key="5">
    <source>
        <dbReference type="ARBA" id="ARBA00022840"/>
    </source>
</evidence>
<dbReference type="PRINTS" id="PR00109">
    <property type="entry name" value="TYRKINASE"/>
</dbReference>
<dbReference type="PANTHER" id="PTHR45807:SF7">
    <property type="entry name" value="TYROSINE-PROTEIN KINASE HOPSCOTCH"/>
    <property type="match status" value="1"/>
</dbReference>
<keyword evidence="6" id="KW-0472">Membrane</keyword>
<dbReference type="GO" id="GO:0035556">
    <property type="term" value="P:intracellular signal transduction"/>
    <property type="evidence" value="ECO:0007669"/>
    <property type="project" value="TreeGrafter"/>
</dbReference>
<organism evidence="11 12">
    <name type="scientific">Dreissena polymorpha</name>
    <name type="common">Zebra mussel</name>
    <name type="synonym">Mytilus polymorpha</name>
    <dbReference type="NCBI Taxonomy" id="45954"/>
    <lineage>
        <taxon>Eukaryota</taxon>
        <taxon>Metazoa</taxon>
        <taxon>Spiralia</taxon>
        <taxon>Lophotrochozoa</taxon>
        <taxon>Mollusca</taxon>
        <taxon>Bivalvia</taxon>
        <taxon>Autobranchia</taxon>
        <taxon>Heteroconchia</taxon>
        <taxon>Euheterodonta</taxon>
        <taxon>Imparidentia</taxon>
        <taxon>Neoheterodontei</taxon>
        <taxon>Myida</taxon>
        <taxon>Dreissenoidea</taxon>
        <taxon>Dreissenidae</taxon>
        <taxon>Dreissena</taxon>
    </lineage>
</organism>
<feature type="domain" description="Protein kinase" evidence="10">
    <location>
        <begin position="957"/>
        <end position="1217"/>
    </location>
</feature>
<name>A0A9D4K635_DREPO</name>
<evidence type="ECO:0000313" key="12">
    <source>
        <dbReference type="Proteomes" id="UP000828390"/>
    </source>
</evidence>
<dbReference type="PROSITE" id="PS50011">
    <property type="entry name" value="PROTEIN_KINASE_DOM"/>
    <property type="match status" value="2"/>
</dbReference>
<evidence type="ECO:0000259" key="10">
    <source>
        <dbReference type="PROSITE" id="PS50011"/>
    </source>
</evidence>
<dbReference type="InterPro" id="IPR051286">
    <property type="entry name" value="JAK"/>
</dbReference>
<dbReference type="GO" id="GO:0030182">
    <property type="term" value="P:neuron differentiation"/>
    <property type="evidence" value="ECO:0007669"/>
    <property type="project" value="UniProtKB-ARBA"/>
</dbReference>
<dbReference type="GO" id="GO:0005524">
    <property type="term" value="F:ATP binding"/>
    <property type="evidence" value="ECO:0007669"/>
    <property type="project" value="UniProtKB-UniRule"/>
</dbReference>
<keyword evidence="5 8" id="KW-0067">ATP-binding</keyword>
<gene>
    <name evidence="11" type="ORF">DPMN_106993</name>
</gene>
<evidence type="ECO:0000313" key="11">
    <source>
        <dbReference type="EMBL" id="KAH3833680.1"/>
    </source>
</evidence>
<dbReference type="PROSITE" id="PS00107">
    <property type="entry name" value="PROTEIN_KINASE_ATP"/>
    <property type="match status" value="1"/>
</dbReference>
<dbReference type="GO" id="GO:0012505">
    <property type="term" value="C:endomembrane system"/>
    <property type="evidence" value="ECO:0007669"/>
    <property type="project" value="UniProtKB-SubCell"/>
</dbReference>
<dbReference type="GO" id="GO:0004715">
    <property type="term" value="F:non-membrane spanning protein tyrosine kinase activity"/>
    <property type="evidence" value="ECO:0007669"/>
    <property type="project" value="TreeGrafter"/>
</dbReference>
<evidence type="ECO:0000256" key="7">
    <source>
        <dbReference type="ARBA" id="ARBA00023137"/>
    </source>
</evidence>
<proteinExistence type="predicted"/>
<dbReference type="OrthoDB" id="6109907at2759"/>
<evidence type="ECO:0000256" key="3">
    <source>
        <dbReference type="ARBA" id="ARBA00022741"/>
    </source>
</evidence>
<dbReference type="InterPro" id="IPR017441">
    <property type="entry name" value="Protein_kinase_ATP_BS"/>
</dbReference>
<comment type="caution">
    <text evidence="11">The sequence shown here is derived from an EMBL/GenBank/DDBJ whole genome shotgun (WGS) entry which is preliminary data.</text>
</comment>
<dbReference type="GO" id="GO:0050793">
    <property type="term" value="P:regulation of developmental process"/>
    <property type="evidence" value="ECO:0007669"/>
    <property type="project" value="UniProtKB-ARBA"/>
</dbReference>
<protein>
    <recommendedName>
        <fullName evidence="10">Protein kinase domain-containing protein</fullName>
    </recommendedName>
</protein>
<dbReference type="Proteomes" id="UP000828390">
    <property type="component" value="Unassembled WGS sequence"/>
</dbReference>
<dbReference type="GO" id="GO:0007259">
    <property type="term" value="P:cell surface receptor signaling pathway via JAK-STAT"/>
    <property type="evidence" value="ECO:0007669"/>
    <property type="project" value="TreeGrafter"/>
</dbReference>
<dbReference type="EMBL" id="JAIWYP010000004">
    <property type="protein sequence ID" value="KAH3833680.1"/>
    <property type="molecule type" value="Genomic_DNA"/>
</dbReference>
<dbReference type="SUPFAM" id="SSF56112">
    <property type="entry name" value="Protein kinase-like (PK-like)"/>
    <property type="match status" value="2"/>
</dbReference>
<feature type="binding site" evidence="8">
    <location>
        <position position="988"/>
    </location>
    <ligand>
        <name>ATP</name>
        <dbReference type="ChEBI" id="CHEBI:30616"/>
    </ligand>
</feature>
<evidence type="ECO:0000256" key="9">
    <source>
        <dbReference type="SAM" id="MobiDB-lite"/>
    </source>
</evidence>
<evidence type="ECO:0000256" key="6">
    <source>
        <dbReference type="ARBA" id="ARBA00023136"/>
    </source>
</evidence>
<dbReference type="Gene3D" id="1.10.510.10">
    <property type="entry name" value="Transferase(Phosphotransferase) domain 1"/>
    <property type="match status" value="2"/>
</dbReference>
<feature type="region of interest" description="Disordered" evidence="9">
    <location>
        <begin position="356"/>
        <end position="393"/>
    </location>
</feature>
<keyword evidence="4" id="KW-0418">Kinase</keyword>
<dbReference type="PROSITE" id="PS00109">
    <property type="entry name" value="PROTEIN_KINASE_TYR"/>
    <property type="match status" value="1"/>
</dbReference>
<dbReference type="CDD" id="cd00192">
    <property type="entry name" value="PTKc"/>
    <property type="match status" value="1"/>
</dbReference>
<dbReference type="InterPro" id="IPR011009">
    <property type="entry name" value="Kinase-like_dom_sf"/>
</dbReference>
<dbReference type="InterPro" id="IPR000719">
    <property type="entry name" value="Prot_kinase_dom"/>
</dbReference>
<dbReference type="Pfam" id="PF07714">
    <property type="entry name" value="PK_Tyr_Ser-Thr"/>
    <property type="match status" value="2"/>
</dbReference>
<comment type="subcellular location">
    <subcellularLocation>
        <location evidence="1">Endomembrane system</location>
    </subcellularLocation>
</comment>
<keyword evidence="7" id="KW-0829">Tyrosine-protein kinase</keyword>
<dbReference type="FunFam" id="1.10.510.10:FF:001512">
    <property type="entry name" value="Receptor tyrosine-protein kinase erbB-2"/>
    <property type="match status" value="1"/>
</dbReference>
<evidence type="ECO:0000256" key="1">
    <source>
        <dbReference type="ARBA" id="ARBA00004308"/>
    </source>
</evidence>
<feature type="domain" description="Protein kinase" evidence="10">
    <location>
        <begin position="553"/>
        <end position="842"/>
    </location>
</feature>
<keyword evidence="3 8" id="KW-0547">Nucleotide-binding</keyword>
<dbReference type="GO" id="GO:0048468">
    <property type="term" value="P:cell development"/>
    <property type="evidence" value="ECO:0007669"/>
    <property type="project" value="UniProtKB-ARBA"/>
</dbReference>
<sequence>MDSGSGSSFTSMSFQVSVYGPDRECMKIDVNTSDTYEEVCEAVAERLDIPPVMFNCCGLCVLDGEQKRFLWLPPTKNDIHSRNDVYFRIRFLPYEAYIDVLERKYSPCFQYLFYQVKWDFLHECLSYYRDHNKASEARGAGTFLLATSVRIWAKENNQEENCKEFLEQYDLKMFLPKCVLKSFFDRIMVKSPLIEKANELLKDKQLHPAETFKKYFVKDIISKSNKFYSIEEYRCWKLNFEYKEVKENDTSGKPQTPQLQNSEKEEVLLKTEFKGFNSQITFATKIPCRIETVLKVEYDILDLEGIAWYKVTILAQGVQEEVFFQDKLEMYSFLTAVEKCYCLFVDFYGNICHSVRSPTTSDVRSPTTSDVRSPTTSDVRSPTTSDVRSPTTSDVRSQATLKLHRLRVHGPVSKDFLKKKLENYPDCRQRYAIRMSLDKYGSYDVFYLKNQGDKLYGWSTGKVLQTKDGCTFEDSNIAAVTDLKTLFKQYISSLKSIPSDCTRIKPQQFEGCDEIKRYLLDMMQLQNSEAIEDDEQTRRRLEHAPKVYLRNQVVIGDEIEIGYFTEVKRALLNEEQVIVKMLKQLPAIKQNHQELQEALMESVSKLMEWDSAKFFVGFLGICLMPEPSILLSGTIFCSLKQLLLSERTDMPQLKLEHLMQVPVFLVDALIYMEKKKCYHGNINCDKLVVERFDNMVLKLTDPGMVTIRNKLPLDHALNVERLPWLAPERIKHLSHVTVQSEVWAIGTTLWQMFSGARNPSAEIQDRLGKARSTTLSDCEVVQFFQDNKGFSCPKYLKPEPGDPNPVLVMKDKFYQAILPCWTIDSEDRPNPTMLLRTFNEICQSYGSNNHINSSLDYTEVDVEQRVSESSGSKKRDVPDISALTGHVSENHSLLLHSQLVAESPPNEAAGSELAPAVLSQKQSENRVIHWKQTSCDLGTLPEVPRQRHTILPTQLVVDIKKELGKGEYGAVYEAKLRKGSNVIDVVAKFLKSDSPNDKDRAEFEKEASVMELLEHENIVKFYGTCYMDMGFCLVMEYIPKRSLKEYFRSKPDIPKCQIFQFAIDIASGMEYLESMKVLHCDLAARNVLLTSELRAKVCDFGLSKMLEKDYYRLRTEKKIPLYWSALECITFNTVSHKSDVWSFGVVMWEMFSNGSVPNMNCDDTNEFVRKLVLGERLKKPKACSDVIYNFMNDCWNEDPSKRPTFSQCREKLENHPS</sequence>
<dbReference type="SMART" id="SM00295">
    <property type="entry name" value="B41"/>
    <property type="match status" value="1"/>
</dbReference>
<accession>A0A9D4K635</accession>
<dbReference type="GO" id="GO:0019221">
    <property type="term" value="P:cytokine-mediated signaling pathway"/>
    <property type="evidence" value="ECO:0007669"/>
    <property type="project" value="TreeGrafter"/>
</dbReference>